<evidence type="ECO:0000256" key="2">
    <source>
        <dbReference type="ARBA" id="ARBA00022475"/>
    </source>
</evidence>
<dbReference type="AlphaFoldDB" id="A0A673HLF8"/>
<keyword evidence="8" id="KW-1133">Transmembrane helix</keyword>
<dbReference type="PANTHER" id="PTHR19433:SF133">
    <property type="entry name" value="IMMUNE-TYPE RECEPTOR 5 PRECURSOR-RELATED"/>
    <property type="match status" value="1"/>
</dbReference>
<protein>
    <recommendedName>
        <fullName evidence="9">Ig-like domain-containing protein</fullName>
    </recommendedName>
</protein>
<dbReference type="InterPro" id="IPR003599">
    <property type="entry name" value="Ig_sub"/>
</dbReference>
<evidence type="ECO:0000256" key="6">
    <source>
        <dbReference type="ARBA" id="ARBA00023157"/>
    </source>
</evidence>
<evidence type="ECO:0000256" key="4">
    <source>
        <dbReference type="ARBA" id="ARBA00022859"/>
    </source>
</evidence>
<dbReference type="Gene3D" id="2.60.40.10">
    <property type="entry name" value="Immunoglobulins"/>
    <property type="match status" value="2"/>
</dbReference>
<dbReference type="InterPro" id="IPR036179">
    <property type="entry name" value="Ig-like_dom_sf"/>
</dbReference>
<dbReference type="InterPro" id="IPR013783">
    <property type="entry name" value="Ig-like_fold"/>
</dbReference>
<evidence type="ECO:0000256" key="5">
    <source>
        <dbReference type="ARBA" id="ARBA00023136"/>
    </source>
</evidence>
<sequence>MQSTNSEYGSPHVTSLLSLSLLFHLSMSGLFFITSCCFTAQTINQPKPVQQAKIGDSVTIQCYVLKNDFNLIVWYKQLLGKKPQPIAMSYYRNNVHFLKGFDDGRLGVTMGNGTYHLNIFRMTQEDVASYYCGVIKLTALYFSSGTFLMITSKYSVVLLQKPVHLSDNITLQCTIRFMDDCAKPNVYWLKQSSGESRARIIDGNKDAHFIMAATQTCVYNFTMRILTLSDTGTYYCAMDVDGEIIIGHGTKLTIADTGNLFEVLSLYSDFYTVYSSFFSLCH</sequence>
<evidence type="ECO:0000256" key="3">
    <source>
        <dbReference type="ARBA" id="ARBA00022729"/>
    </source>
</evidence>
<keyword evidence="11" id="KW-1185">Reference proteome</keyword>
<dbReference type="Pfam" id="PF07686">
    <property type="entry name" value="V-set"/>
    <property type="match status" value="2"/>
</dbReference>
<organism evidence="10 11">
    <name type="scientific">Sinocyclocheilus rhinocerous</name>
    <dbReference type="NCBI Taxonomy" id="307959"/>
    <lineage>
        <taxon>Eukaryota</taxon>
        <taxon>Metazoa</taxon>
        <taxon>Chordata</taxon>
        <taxon>Craniata</taxon>
        <taxon>Vertebrata</taxon>
        <taxon>Euteleostomi</taxon>
        <taxon>Actinopterygii</taxon>
        <taxon>Neopterygii</taxon>
        <taxon>Teleostei</taxon>
        <taxon>Ostariophysi</taxon>
        <taxon>Cypriniformes</taxon>
        <taxon>Cyprinidae</taxon>
        <taxon>Cyprininae</taxon>
        <taxon>Sinocyclocheilus</taxon>
    </lineage>
</organism>
<reference evidence="10" key="1">
    <citation type="submission" date="2025-08" db="UniProtKB">
        <authorList>
            <consortium name="Ensembl"/>
        </authorList>
    </citation>
    <scope>IDENTIFICATION</scope>
</reference>
<feature type="domain" description="Ig-like" evidence="9">
    <location>
        <begin position="166"/>
        <end position="236"/>
    </location>
</feature>
<feature type="transmembrane region" description="Helical" evidence="8">
    <location>
        <begin position="12"/>
        <end position="33"/>
    </location>
</feature>
<dbReference type="GO" id="GO:0009617">
    <property type="term" value="P:response to bacterium"/>
    <property type="evidence" value="ECO:0007669"/>
    <property type="project" value="TreeGrafter"/>
</dbReference>
<dbReference type="SMART" id="SM00409">
    <property type="entry name" value="IG"/>
    <property type="match status" value="2"/>
</dbReference>
<keyword evidence="5 8" id="KW-0472">Membrane</keyword>
<comment type="subcellular location">
    <subcellularLocation>
        <location evidence="1">Cell membrane</location>
    </subcellularLocation>
</comment>
<dbReference type="PANTHER" id="PTHR19433">
    <property type="entry name" value="T-CELL RECEPTOR ALPHA CHAIN V REGION-RELATED"/>
    <property type="match status" value="1"/>
</dbReference>
<dbReference type="PROSITE" id="PS50835">
    <property type="entry name" value="IG_LIKE"/>
    <property type="match status" value="1"/>
</dbReference>
<evidence type="ECO:0000313" key="11">
    <source>
        <dbReference type="Proteomes" id="UP000472270"/>
    </source>
</evidence>
<evidence type="ECO:0000256" key="1">
    <source>
        <dbReference type="ARBA" id="ARBA00004236"/>
    </source>
</evidence>
<evidence type="ECO:0000256" key="8">
    <source>
        <dbReference type="SAM" id="Phobius"/>
    </source>
</evidence>
<keyword evidence="2" id="KW-1003">Cell membrane</keyword>
<dbReference type="Ensembl" id="ENSSRHT00000027866.1">
    <property type="protein sequence ID" value="ENSSRHP00000027068.1"/>
    <property type="gene ID" value="ENSSRHG00000014115.1"/>
</dbReference>
<dbReference type="SMART" id="SM00406">
    <property type="entry name" value="IGv"/>
    <property type="match status" value="2"/>
</dbReference>
<dbReference type="InterPro" id="IPR052051">
    <property type="entry name" value="TCR_complex_component"/>
</dbReference>
<keyword evidence="6" id="KW-1015">Disulfide bond</keyword>
<evidence type="ECO:0000313" key="10">
    <source>
        <dbReference type="Ensembl" id="ENSSRHP00000027068.1"/>
    </source>
</evidence>
<keyword evidence="4" id="KW-0391">Immunity</keyword>
<keyword evidence="8" id="KW-0812">Transmembrane</keyword>
<dbReference type="InterPro" id="IPR013106">
    <property type="entry name" value="Ig_V-set"/>
</dbReference>
<evidence type="ECO:0000256" key="7">
    <source>
        <dbReference type="ARBA" id="ARBA00023180"/>
    </source>
</evidence>
<dbReference type="CDD" id="cd00099">
    <property type="entry name" value="IgV"/>
    <property type="match status" value="2"/>
</dbReference>
<proteinExistence type="predicted"/>
<dbReference type="SUPFAM" id="SSF48726">
    <property type="entry name" value="Immunoglobulin"/>
    <property type="match status" value="2"/>
</dbReference>
<dbReference type="GO" id="GO:0005886">
    <property type="term" value="C:plasma membrane"/>
    <property type="evidence" value="ECO:0007669"/>
    <property type="project" value="UniProtKB-SubCell"/>
</dbReference>
<reference evidence="10" key="2">
    <citation type="submission" date="2025-09" db="UniProtKB">
        <authorList>
            <consortium name="Ensembl"/>
        </authorList>
    </citation>
    <scope>IDENTIFICATION</scope>
</reference>
<evidence type="ECO:0000259" key="9">
    <source>
        <dbReference type="PROSITE" id="PS50835"/>
    </source>
</evidence>
<accession>A0A673HLF8</accession>
<dbReference type="GO" id="GO:0002376">
    <property type="term" value="P:immune system process"/>
    <property type="evidence" value="ECO:0007669"/>
    <property type="project" value="UniProtKB-KW"/>
</dbReference>
<dbReference type="InterPro" id="IPR007110">
    <property type="entry name" value="Ig-like_dom"/>
</dbReference>
<keyword evidence="3" id="KW-0732">Signal</keyword>
<keyword evidence="7" id="KW-0325">Glycoprotein</keyword>
<name>A0A673HLF8_9TELE</name>
<dbReference type="Proteomes" id="UP000472270">
    <property type="component" value="Unassembled WGS sequence"/>
</dbReference>